<evidence type="ECO:0000256" key="10">
    <source>
        <dbReference type="ARBA" id="ARBA00023136"/>
    </source>
</evidence>
<dbReference type="KEGG" id="efr:EFREU_v1c04730"/>
<keyword evidence="12" id="KW-1185">Reference proteome</keyword>
<keyword evidence="8" id="KW-1133">Transmembrane helix</keyword>
<evidence type="ECO:0000256" key="9">
    <source>
        <dbReference type="ARBA" id="ARBA00023049"/>
    </source>
</evidence>
<dbReference type="InterPro" id="IPR008915">
    <property type="entry name" value="Peptidase_M50"/>
</dbReference>
<keyword evidence="5" id="KW-0812">Transmembrane</keyword>
<proteinExistence type="inferred from homology"/>
<dbReference type="PANTHER" id="PTHR42837:SF2">
    <property type="entry name" value="MEMBRANE METALLOPROTEASE ARASP2, CHLOROPLASTIC-RELATED"/>
    <property type="match status" value="1"/>
</dbReference>
<comment type="cofactor">
    <cofactor evidence="1">
        <name>Zn(2+)</name>
        <dbReference type="ChEBI" id="CHEBI:29105"/>
    </cofactor>
</comment>
<evidence type="ECO:0000256" key="6">
    <source>
        <dbReference type="ARBA" id="ARBA00022801"/>
    </source>
</evidence>
<comment type="subcellular location">
    <subcellularLocation>
        <location evidence="2">Membrane</location>
        <topology evidence="2">Multi-pass membrane protein</topology>
    </subcellularLocation>
</comment>
<evidence type="ECO:0000256" key="4">
    <source>
        <dbReference type="ARBA" id="ARBA00022670"/>
    </source>
</evidence>
<evidence type="ECO:0000313" key="11">
    <source>
        <dbReference type="EMBL" id="ATZ16499.1"/>
    </source>
</evidence>
<evidence type="ECO:0000256" key="1">
    <source>
        <dbReference type="ARBA" id="ARBA00001947"/>
    </source>
</evidence>
<dbReference type="RefSeq" id="WP_100609511.1">
    <property type="nucleotide sequence ID" value="NZ_CP024962.1"/>
</dbReference>
<dbReference type="Proteomes" id="UP000232222">
    <property type="component" value="Chromosome"/>
</dbReference>
<evidence type="ECO:0000256" key="3">
    <source>
        <dbReference type="ARBA" id="ARBA00007931"/>
    </source>
</evidence>
<keyword evidence="9 11" id="KW-0482">Metalloprotease</keyword>
<dbReference type="GO" id="GO:0006508">
    <property type="term" value="P:proteolysis"/>
    <property type="evidence" value="ECO:0007669"/>
    <property type="project" value="UniProtKB-KW"/>
</dbReference>
<dbReference type="AlphaFoldDB" id="A0A2K8NRR4"/>
<protein>
    <submittedName>
        <fullName evidence="11">Inner membrane zinc metalloprotease</fullName>
    </submittedName>
</protein>
<dbReference type="Pfam" id="PF02163">
    <property type="entry name" value="Peptidase_M50"/>
    <property type="match status" value="1"/>
</dbReference>
<dbReference type="CDD" id="cd06163">
    <property type="entry name" value="S2P-M50_PDZ_RseP-like"/>
    <property type="match status" value="1"/>
</dbReference>
<reference evidence="11 12" key="1">
    <citation type="submission" date="2017-11" db="EMBL/GenBank/DDBJ databases">
        <title>Genome sequence of Entomoplasma freundtii BARC 318 (ATCC 51999).</title>
        <authorList>
            <person name="Lo W.-S."/>
            <person name="Gasparich G.E."/>
            <person name="Kuo C.-H."/>
        </authorList>
    </citation>
    <scope>NUCLEOTIDE SEQUENCE [LARGE SCALE GENOMIC DNA]</scope>
    <source>
        <strain evidence="11 12">BARC 318</strain>
    </source>
</reference>
<dbReference type="EMBL" id="CP024962">
    <property type="protein sequence ID" value="ATZ16499.1"/>
    <property type="molecule type" value="Genomic_DNA"/>
</dbReference>
<accession>A0A2K8NRR4</accession>
<sequence length="397" mass="44548">MTIVFTLLLSLGSLLFIVTLHELGHFCVAKWSGAYVYEFALGFGPRLLTFKGKETWFSIRLLPLGGFVSIAMEAVDPPKGREEEIVPENRKMEALPTWKRSLFILAGPLVNLGTAILIVTTVFMATLAKPNDMGFYGQRLASTGIAYKLIKEQEGQEDIDDQGYILLGYEVYDTKGELRDKAEFGTAEQLPIYSNIVYKFIDNFQKDIYQEQKDLRIKFNYLNFDYQNHKVKSSQVSSGKWTQLSKPDDWQIQGKNTTVGIMAPTRYFLTRQEAYRAGWRQVGQDSLGLLKAFGQIFKGNIHALSGPVGLVKGSSQTTNVTTPASFLLGMGAISANLFMFNFLPFPPLDGYKFCEAWWEKARKKEINSKVKIGITAVGVSFMLLLFIIVTIKDLIGG</sequence>
<keyword evidence="7" id="KW-0862">Zinc</keyword>
<dbReference type="GO" id="GO:0016020">
    <property type="term" value="C:membrane"/>
    <property type="evidence" value="ECO:0007669"/>
    <property type="project" value="UniProtKB-SubCell"/>
</dbReference>
<evidence type="ECO:0000256" key="7">
    <source>
        <dbReference type="ARBA" id="ARBA00022833"/>
    </source>
</evidence>
<evidence type="ECO:0000256" key="2">
    <source>
        <dbReference type="ARBA" id="ARBA00004141"/>
    </source>
</evidence>
<gene>
    <name evidence="11" type="primary">rseP</name>
    <name evidence="11" type="ORF">EFREU_v1c04730</name>
</gene>
<dbReference type="GO" id="GO:0004222">
    <property type="term" value="F:metalloendopeptidase activity"/>
    <property type="evidence" value="ECO:0007669"/>
    <property type="project" value="InterPro"/>
</dbReference>
<keyword evidence="10" id="KW-0472">Membrane</keyword>
<dbReference type="OrthoDB" id="9782003at2"/>
<keyword evidence="6" id="KW-0378">Hydrolase</keyword>
<evidence type="ECO:0000313" key="12">
    <source>
        <dbReference type="Proteomes" id="UP000232222"/>
    </source>
</evidence>
<name>A0A2K8NRR4_9MOLU</name>
<organism evidence="11 12">
    <name type="scientific">Entomoplasma freundtii</name>
    <dbReference type="NCBI Taxonomy" id="74700"/>
    <lineage>
        <taxon>Bacteria</taxon>
        <taxon>Bacillati</taxon>
        <taxon>Mycoplasmatota</taxon>
        <taxon>Mollicutes</taxon>
        <taxon>Entomoplasmatales</taxon>
        <taxon>Entomoplasmataceae</taxon>
        <taxon>Entomoplasma</taxon>
    </lineage>
</organism>
<evidence type="ECO:0000256" key="8">
    <source>
        <dbReference type="ARBA" id="ARBA00022989"/>
    </source>
</evidence>
<dbReference type="InterPro" id="IPR004387">
    <property type="entry name" value="Pept_M50_Zn"/>
</dbReference>
<dbReference type="PANTHER" id="PTHR42837">
    <property type="entry name" value="REGULATOR OF SIGMA-E PROTEASE RSEP"/>
    <property type="match status" value="1"/>
</dbReference>
<evidence type="ECO:0000256" key="5">
    <source>
        <dbReference type="ARBA" id="ARBA00022692"/>
    </source>
</evidence>
<comment type="similarity">
    <text evidence="3">Belongs to the peptidase M50B family.</text>
</comment>
<keyword evidence="4 11" id="KW-0645">Protease</keyword>